<evidence type="ECO:0000256" key="1">
    <source>
        <dbReference type="SAM" id="Phobius"/>
    </source>
</evidence>
<dbReference type="InterPro" id="IPR042378">
    <property type="entry name" value="IDD"/>
</dbReference>
<reference evidence="3 4" key="1">
    <citation type="submission" date="2024-03" db="EMBL/GenBank/DDBJ databases">
        <title>The genome assembly and annotation of the cricket Gryllus longicercus Weissman &amp; Gray.</title>
        <authorList>
            <person name="Szrajer S."/>
            <person name="Gray D."/>
            <person name="Ylla G."/>
        </authorList>
    </citation>
    <scope>NUCLEOTIDE SEQUENCE [LARGE SCALE GENOMIC DNA]</scope>
    <source>
        <strain evidence="3">DAG 2021-001</strain>
        <tissue evidence="3">Whole body minus gut</tissue>
    </source>
</reference>
<feature type="chain" id="PRO_5043018077" description="Integral membrane protein DGCR2/IDD-like" evidence="2">
    <location>
        <begin position="22"/>
        <end position="119"/>
    </location>
</feature>
<evidence type="ECO:0008006" key="5">
    <source>
        <dbReference type="Google" id="ProtNLM"/>
    </source>
</evidence>
<evidence type="ECO:0000256" key="2">
    <source>
        <dbReference type="SAM" id="SignalP"/>
    </source>
</evidence>
<protein>
    <recommendedName>
        <fullName evidence="5">Integral membrane protein DGCR2/IDD-like</fullName>
    </recommendedName>
</protein>
<keyword evidence="1" id="KW-0812">Transmembrane</keyword>
<sequence>MMPRWKFFLLNLSFLFGFLDALEEDCTDFEGRTVSHGLYYVPGPSACSLCVCYHSEPMWCRAIYCDPPYFCQRFRAGKRCCEFECLDDEPWIEPKRGGSYYAIASPLLTLGLAFLVWWK</sequence>
<name>A0AAN9VL82_9ORTH</name>
<keyword evidence="2" id="KW-0732">Signal</keyword>
<evidence type="ECO:0000313" key="3">
    <source>
        <dbReference type="EMBL" id="KAK7865928.1"/>
    </source>
</evidence>
<accession>A0AAN9VL82</accession>
<feature type="signal peptide" evidence="2">
    <location>
        <begin position="1"/>
        <end position="21"/>
    </location>
</feature>
<comment type="caution">
    <text evidence="3">The sequence shown here is derived from an EMBL/GenBank/DDBJ whole genome shotgun (WGS) entry which is preliminary data.</text>
</comment>
<dbReference type="AlphaFoldDB" id="A0AAN9VL82"/>
<feature type="transmembrane region" description="Helical" evidence="1">
    <location>
        <begin position="100"/>
        <end position="118"/>
    </location>
</feature>
<keyword evidence="4" id="KW-1185">Reference proteome</keyword>
<gene>
    <name evidence="3" type="ORF">R5R35_005002</name>
</gene>
<dbReference type="Proteomes" id="UP001378592">
    <property type="component" value="Unassembled WGS sequence"/>
</dbReference>
<evidence type="ECO:0000313" key="4">
    <source>
        <dbReference type="Proteomes" id="UP001378592"/>
    </source>
</evidence>
<dbReference type="PANTHER" id="PTHR15256">
    <property type="entry name" value="INTEGRAL MEMBRANE PROTEIN DGCR2/IDD"/>
    <property type="match status" value="1"/>
</dbReference>
<keyword evidence="1" id="KW-0472">Membrane</keyword>
<dbReference type="EMBL" id="JAZDUA010000161">
    <property type="protein sequence ID" value="KAK7865928.1"/>
    <property type="molecule type" value="Genomic_DNA"/>
</dbReference>
<keyword evidence="1" id="KW-1133">Transmembrane helix</keyword>
<organism evidence="3 4">
    <name type="scientific">Gryllus longicercus</name>
    <dbReference type="NCBI Taxonomy" id="2509291"/>
    <lineage>
        <taxon>Eukaryota</taxon>
        <taxon>Metazoa</taxon>
        <taxon>Ecdysozoa</taxon>
        <taxon>Arthropoda</taxon>
        <taxon>Hexapoda</taxon>
        <taxon>Insecta</taxon>
        <taxon>Pterygota</taxon>
        <taxon>Neoptera</taxon>
        <taxon>Polyneoptera</taxon>
        <taxon>Orthoptera</taxon>
        <taxon>Ensifera</taxon>
        <taxon>Gryllidea</taxon>
        <taxon>Grylloidea</taxon>
        <taxon>Gryllidae</taxon>
        <taxon>Gryllinae</taxon>
        <taxon>Gryllus</taxon>
    </lineage>
</organism>
<proteinExistence type="predicted"/>
<dbReference type="GO" id="GO:0016020">
    <property type="term" value="C:membrane"/>
    <property type="evidence" value="ECO:0007669"/>
    <property type="project" value="TreeGrafter"/>
</dbReference>
<dbReference type="PANTHER" id="PTHR15256:SF6">
    <property type="entry name" value="INTEGRAL MEMBRANE PROTEIN DGCR2_IDD"/>
    <property type="match status" value="1"/>
</dbReference>